<keyword evidence="8" id="KW-0645">Protease</keyword>
<dbReference type="Gene3D" id="1.20.1540.10">
    <property type="entry name" value="Rhomboid-like"/>
    <property type="match status" value="1"/>
</dbReference>
<dbReference type="PANTHER" id="PTHR43731">
    <property type="entry name" value="RHOMBOID PROTEASE"/>
    <property type="match status" value="1"/>
</dbReference>
<keyword evidence="4 6" id="KW-0472">Membrane</keyword>
<feature type="repeat" description="TPR" evidence="5">
    <location>
        <begin position="671"/>
        <end position="704"/>
    </location>
</feature>
<evidence type="ECO:0000256" key="6">
    <source>
        <dbReference type="SAM" id="Phobius"/>
    </source>
</evidence>
<feature type="transmembrane region" description="Helical" evidence="6">
    <location>
        <begin position="160"/>
        <end position="185"/>
    </location>
</feature>
<dbReference type="GO" id="GO:0008233">
    <property type="term" value="F:peptidase activity"/>
    <property type="evidence" value="ECO:0007669"/>
    <property type="project" value="UniProtKB-KW"/>
</dbReference>
<feature type="transmembrane region" description="Helical" evidence="6">
    <location>
        <begin position="438"/>
        <end position="457"/>
    </location>
</feature>
<evidence type="ECO:0000256" key="2">
    <source>
        <dbReference type="ARBA" id="ARBA00022692"/>
    </source>
</evidence>
<proteinExistence type="predicted"/>
<dbReference type="Proteomes" id="UP001596104">
    <property type="component" value="Unassembled WGS sequence"/>
</dbReference>
<dbReference type="InterPro" id="IPR050925">
    <property type="entry name" value="Rhomboid_protease_S54"/>
</dbReference>
<accession>A0ABW0H6A7</accession>
<organism evidence="8 9">
    <name type="scientific">Bosea vestrisii</name>
    <dbReference type="NCBI Taxonomy" id="151416"/>
    <lineage>
        <taxon>Bacteria</taxon>
        <taxon>Pseudomonadati</taxon>
        <taxon>Pseudomonadota</taxon>
        <taxon>Alphaproteobacteria</taxon>
        <taxon>Hyphomicrobiales</taxon>
        <taxon>Boseaceae</taxon>
        <taxon>Bosea</taxon>
    </lineage>
</organism>
<keyword evidence="9" id="KW-1185">Reference proteome</keyword>
<dbReference type="GO" id="GO:0006508">
    <property type="term" value="P:proteolysis"/>
    <property type="evidence" value="ECO:0007669"/>
    <property type="project" value="UniProtKB-KW"/>
</dbReference>
<dbReference type="SUPFAM" id="SSF144091">
    <property type="entry name" value="Rhomboid-like"/>
    <property type="match status" value="1"/>
</dbReference>
<keyword evidence="2 6" id="KW-0812">Transmembrane</keyword>
<keyword evidence="5" id="KW-0802">TPR repeat</keyword>
<feature type="transmembrane region" description="Helical" evidence="6">
    <location>
        <begin position="292"/>
        <end position="312"/>
    </location>
</feature>
<keyword evidence="8" id="KW-0378">Hydrolase</keyword>
<feature type="repeat" description="TPR" evidence="5">
    <location>
        <begin position="637"/>
        <end position="670"/>
    </location>
</feature>
<sequence length="819" mass="89535">MIRRSIAFLIDLIVVMVATQLLASVLFPLSNGMLVDSTAVIISCEPAKERPQEVEVRPGFDPTVEKVCTRSLFGLPVARFYTMSRQEADSNVTTSISYSLDSQNQVALTFDLALLQWPLLALMRWLVEARGWQSPGRQATLLYVLPRLGVDARPALRRRYFLFALPSTVLLVASIGIFAALWAGLTLPSDLPPTLLLVSRLPEATAVIVALTAIASGRDAFYDEAAGMSVVYIREEIDAAAQFPQLPAPESKQAGTSNGLLSPVPWVTLALALMLVLVFLGELAMSIEGARVMAVTAPTLVLFGAMSSELVFQAGQWYRLVCSIFLHGSTAHLFANVVLLVIAGWFLEAVLGIGWLLAIFLLGGLSGSLASVSFNPPALLGIGASGAVLALVAAGLVLSFRRPDTTRNRWLRGFCLAALFGAAFSSTGFGPIRVDHATHIAGALSGGALGLLVWWSWDRETERPRWRRTALASAFLLPALTFLSIPRAGFGDVSLARFLIPEERLPKTDAEWIAQSTELVRRYPRDPRSHVARALALNDDKAEREKSLALVKRTQTDLVSTEGPKVEQNALFLVGQARFKARDWDAANDLFTRAIAINAPTRSEIFGARAATARMLGRPEAALDDLQAQLRSQLVNAEILQSMAGALSDMGRHPEALQKLDEALLLNPKNFGATRSRGWYAFLDGRADEAVRGLERAVELNPNDAYAVLFLHIASMRAGQGERITASGAKVDMQEWPAPIIRYYRGEIDAEQLREAAKNQDQVKYNEQDCEASFYIAEARLMQGATKDAEPLLSHAWQICPKTFYEWGAARAELRRIGQ</sequence>
<dbReference type="EC" id="3.4.21.105" evidence="8"/>
<name>A0ABW0H6A7_9HYPH</name>
<gene>
    <name evidence="8" type="ORF">ACFPPC_08915</name>
</gene>
<evidence type="ECO:0000256" key="4">
    <source>
        <dbReference type="ARBA" id="ARBA00023136"/>
    </source>
</evidence>
<dbReference type="PROSITE" id="PS50005">
    <property type="entry name" value="TPR"/>
    <property type="match status" value="3"/>
</dbReference>
<dbReference type="Pfam" id="PF13432">
    <property type="entry name" value="TPR_16"/>
    <property type="match status" value="1"/>
</dbReference>
<feature type="transmembrane region" description="Helical" evidence="6">
    <location>
        <begin position="410"/>
        <end position="432"/>
    </location>
</feature>
<feature type="transmembrane region" description="Helical" evidence="6">
    <location>
        <begin position="106"/>
        <end position="127"/>
    </location>
</feature>
<dbReference type="SMART" id="SM00028">
    <property type="entry name" value="TPR"/>
    <property type="match status" value="5"/>
</dbReference>
<dbReference type="PANTHER" id="PTHR43731:SF26">
    <property type="entry name" value="RHOMBOID-LIKE PROTEIN 10, CHLOROPLASTIC"/>
    <property type="match status" value="1"/>
</dbReference>
<feature type="transmembrane region" description="Helical" evidence="6">
    <location>
        <begin position="353"/>
        <end position="372"/>
    </location>
</feature>
<evidence type="ECO:0000313" key="8">
    <source>
        <dbReference type="EMBL" id="MFC5392753.1"/>
    </source>
</evidence>
<dbReference type="InterPro" id="IPR035952">
    <property type="entry name" value="Rhomboid-like_sf"/>
</dbReference>
<feature type="transmembrane region" description="Helical" evidence="6">
    <location>
        <begin position="469"/>
        <end position="490"/>
    </location>
</feature>
<evidence type="ECO:0000256" key="5">
    <source>
        <dbReference type="PROSITE-ProRule" id="PRU00339"/>
    </source>
</evidence>
<evidence type="ECO:0000256" key="3">
    <source>
        <dbReference type="ARBA" id="ARBA00022989"/>
    </source>
</evidence>
<evidence type="ECO:0000259" key="7">
    <source>
        <dbReference type="Pfam" id="PF01694"/>
    </source>
</evidence>
<evidence type="ECO:0000313" key="9">
    <source>
        <dbReference type="Proteomes" id="UP001596104"/>
    </source>
</evidence>
<dbReference type="SUPFAM" id="SSF48452">
    <property type="entry name" value="TPR-like"/>
    <property type="match status" value="1"/>
</dbReference>
<feature type="transmembrane region" description="Helical" evidence="6">
    <location>
        <begin position="266"/>
        <end position="285"/>
    </location>
</feature>
<reference evidence="9" key="1">
    <citation type="journal article" date="2019" name="Int. J. Syst. Evol. Microbiol.">
        <title>The Global Catalogue of Microorganisms (GCM) 10K type strain sequencing project: providing services to taxonomists for standard genome sequencing and annotation.</title>
        <authorList>
            <consortium name="The Broad Institute Genomics Platform"/>
            <consortium name="The Broad Institute Genome Sequencing Center for Infectious Disease"/>
            <person name="Wu L."/>
            <person name="Ma J."/>
        </authorList>
    </citation>
    <scope>NUCLEOTIDE SEQUENCE [LARGE SCALE GENOMIC DNA]</scope>
    <source>
        <strain evidence="9">CGMCC 1.16326</strain>
    </source>
</reference>
<dbReference type="Pfam" id="PF01694">
    <property type="entry name" value="Rhomboid"/>
    <property type="match status" value="1"/>
</dbReference>
<feature type="repeat" description="TPR" evidence="5">
    <location>
        <begin position="568"/>
        <end position="601"/>
    </location>
</feature>
<dbReference type="InterPro" id="IPR011990">
    <property type="entry name" value="TPR-like_helical_dom_sf"/>
</dbReference>
<feature type="transmembrane region" description="Helical" evidence="6">
    <location>
        <begin position="378"/>
        <end position="398"/>
    </location>
</feature>
<dbReference type="EMBL" id="JBHSLV010000016">
    <property type="protein sequence ID" value="MFC5392753.1"/>
    <property type="molecule type" value="Genomic_DNA"/>
</dbReference>
<feature type="transmembrane region" description="Helical" evidence="6">
    <location>
        <begin position="7"/>
        <end position="27"/>
    </location>
</feature>
<protein>
    <submittedName>
        <fullName evidence="8">Rhomboid family intramembrane serine protease</fullName>
        <ecNumber evidence="8">3.4.21.105</ecNumber>
    </submittedName>
</protein>
<dbReference type="RefSeq" id="WP_377007582.1">
    <property type="nucleotide sequence ID" value="NZ_JBHSLV010000016.1"/>
</dbReference>
<keyword evidence="3 6" id="KW-1133">Transmembrane helix</keyword>
<feature type="domain" description="Peptidase S54 rhomboid" evidence="7">
    <location>
        <begin position="315"/>
        <end position="454"/>
    </location>
</feature>
<feature type="transmembrane region" description="Helical" evidence="6">
    <location>
        <begin position="324"/>
        <end position="346"/>
    </location>
</feature>
<dbReference type="InterPro" id="IPR019734">
    <property type="entry name" value="TPR_rpt"/>
</dbReference>
<evidence type="ECO:0000256" key="1">
    <source>
        <dbReference type="ARBA" id="ARBA00004141"/>
    </source>
</evidence>
<dbReference type="Gene3D" id="1.25.40.10">
    <property type="entry name" value="Tetratricopeptide repeat domain"/>
    <property type="match status" value="1"/>
</dbReference>
<comment type="caution">
    <text evidence="8">The sequence shown here is derived from an EMBL/GenBank/DDBJ whole genome shotgun (WGS) entry which is preliminary data.</text>
</comment>
<comment type="subcellular location">
    <subcellularLocation>
        <location evidence="1">Membrane</location>
        <topology evidence="1">Multi-pass membrane protein</topology>
    </subcellularLocation>
</comment>
<dbReference type="InterPro" id="IPR022764">
    <property type="entry name" value="Peptidase_S54_rhomboid_dom"/>
</dbReference>